<sequence>MEIVYTVGMMALCAAVFGLVVWLYFRVANHFSAETRPGGLRGDGFAILLALGLIVVFIASYIEIFVFAFLLPFSWLADLGIGMAAMGAALAGAYRFRFLIRPDTKTT</sequence>
<dbReference type="RefSeq" id="WP_283404462.1">
    <property type="nucleotide sequence ID" value="NZ_BAAAEA010000003.1"/>
</dbReference>
<organism evidence="2 3">
    <name type="scientific">Roseibium denhamense</name>
    <dbReference type="NCBI Taxonomy" id="76305"/>
    <lineage>
        <taxon>Bacteria</taxon>
        <taxon>Pseudomonadati</taxon>
        <taxon>Pseudomonadota</taxon>
        <taxon>Alphaproteobacteria</taxon>
        <taxon>Hyphomicrobiales</taxon>
        <taxon>Stappiaceae</taxon>
        <taxon>Roseibium</taxon>
    </lineage>
</organism>
<evidence type="ECO:0000313" key="2">
    <source>
        <dbReference type="EMBL" id="SMP18874.1"/>
    </source>
</evidence>
<reference evidence="2 3" key="1">
    <citation type="submission" date="2017-05" db="EMBL/GenBank/DDBJ databases">
        <authorList>
            <person name="Varghese N."/>
            <person name="Submissions S."/>
        </authorList>
    </citation>
    <scope>NUCLEOTIDE SEQUENCE [LARGE SCALE GENOMIC DNA]</scope>
    <source>
        <strain evidence="2 3">DSM 15949</strain>
    </source>
</reference>
<gene>
    <name evidence="2" type="ORF">SAMN06265374_1963</name>
</gene>
<keyword evidence="3" id="KW-1185">Reference proteome</keyword>
<dbReference type="Proteomes" id="UP001157914">
    <property type="component" value="Unassembled WGS sequence"/>
</dbReference>
<keyword evidence="1" id="KW-0812">Transmembrane</keyword>
<evidence type="ECO:0000256" key="1">
    <source>
        <dbReference type="SAM" id="Phobius"/>
    </source>
</evidence>
<accession>A0ABY1NWM4</accession>
<feature type="transmembrane region" description="Helical" evidence="1">
    <location>
        <begin position="75"/>
        <end position="96"/>
    </location>
</feature>
<feature type="transmembrane region" description="Helical" evidence="1">
    <location>
        <begin position="6"/>
        <end position="25"/>
    </location>
</feature>
<keyword evidence="1" id="KW-1133">Transmembrane helix</keyword>
<proteinExistence type="predicted"/>
<name>A0ABY1NWM4_9HYPH</name>
<feature type="transmembrane region" description="Helical" evidence="1">
    <location>
        <begin position="45"/>
        <end position="69"/>
    </location>
</feature>
<protein>
    <submittedName>
        <fullName evidence="2">Uncharacterized protein</fullName>
    </submittedName>
</protein>
<dbReference type="EMBL" id="FXTT01000002">
    <property type="protein sequence ID" value="SMP18874.1"/>
    <property type="molecule type" value="Genomic_DNA"/>
</dbReference>
<keyword evidence="1" id="KW-0472">Membrane</keyword>
<evidence type="ECO:0000313" key="3">
    <source>
        <dbReference type="Proteomes" id="UP001157914"/>
    </source>
</evidence>
<comment type="caution">
    <text evidence="2">The sequence shown here is derived from an EMBL/GenBank/DDBJ whole genome shotgun (WGS) entry which is preliminary data.</text>
</comment>